<comment type="caution">
    <text evidence="1">The sequence shown here is derived from an EMBL/GenBank/DDBJ whole genome shotgun (WGS) entry which is preliminary data.</text>
</comment>
<organism evidence="1 2">
    <name type="scientific">Ficus carica</name>
    <name type="common">Common fig</name>
    <dbReference type="NCBI Taxonomy" id="3494"/>
    <lineage>
        <taxon>Eukaryota</taxon>
        <taxon>Viridiplantae</taxon>
        <taxon>Streptophyta</taxon>
        <taxon>Embryophyta</taxon>
        <taxon>Tracheophyta</taxon>
        <taxon>Spermatophyta</taxon>
        <taxon>Magnoliopsida</taxon>
        <taxon>eudicotyledons</taxon>
        <taxon>Gunneridae</taxon>
        <taxon>Pentapetalae</taxon>
        <taxon>rosids</taxon>
        <taxon>fabids</taxon>
        <taxon>Rosales</taxon>
        <taxon>Moraceae</taxon>
        <taxon>Ficeae</taxon>
        <taxon>Ficus</taxon>
    </lineage>
</organism>
<dbReference type="Proteomes" id="UP001187192">
    <property type="component" value="Unassembled WGS sequence"/>
</dbReference>
<accession>A0AA87YW88</accession>
<name>A0AA87YW88_FICCA</name>
<evidence type="ECO:0000313" key="2">
    <source>
        <dbReference type="Proteomes" id="UP001187192"/>
    </source>
</evidence>
<sequence>GDNGVPALALRLCLGRSVGSSSAFRFQGTRRDS</sequence>
<evidence type="ECO:0000313" key="1">
    <source>
        <dbReference type="EMBL" id="GMN19215.1"/>
    </source>
</evidence>
<proteinExistence type="predicted"/>
<reference evidence="1" key="1">
    <citation type="submission" date="2023-07" db="EMBL/GenBank/DDBJ databases">
        <title>draft genome sequence of fig (Ficus carica).</title>
        <authorList>
            <person name="Takahashi T."/>
            <person name="Nishimura K."/>
        </authorList>
    </citation>
    <scope>NUCLEOTIDE SEQUENCE</scope>
</reference>
<dbReference type="AlphaFoldDB" id="A0AA87YW88"/>
<keyword evidence="2" id="KW-1185">Reference proteome</keyword>
<dbReference type="EMBL" id="BTGU01007561">
    <property type="protein sequence ID" value="GMN19215.1"/>
    <property type="molecule type" value="Genomic_DNA"/>
</dbReference>
<gene>
    <name evidence="1" type="ORF">TIFTF001_049899</name>
</gene>
<protein>
    <submittedName>
        <fullName evidence="1">Uncharacterized protein</fullName>
    </submittedName>
</protein>
<feature type="non-terminal residue" evidence="1">
    <location>
        <position position="1"/>
    </location>
</feature>